<dbReference type="PANTHER" id="PTHR43652:SF1">
    <property type="entry name" value="RESPONSE REGULATOR"/>
    <property type="match status" value="1"/>
</dbReference>
<dbReference type="Pfam" id="PF03600">
    <property type="entry name" value="CitMHS"/>
    <property type="match status" value="1"/>
</dbReference>
<organism evidence="9 10">
    <name type="scientific">Rhodovulum adriaticum</name>
    <name type="common">Rhodopseudomonas adriatica</name>
    <dbReference type="NCBI Taxonomy" id="35804"/>
    <lineage>
        <taxon>Bacteria</taxon>
        <taxon>Pseudomonadati</taxon>
        <taxon>Pseudomonadota</taxon>
        <taxon>Alphaproteobacteria</taxon>
        <taxon>Rhodobacterales</taxon>
        <taxon>Paracoccaceae</taxon>
        <taxon>Rhodovulum</taxon>
    </lineage>
</organism>
<keyword evidence="3 7" id="KW-0812">Transmembrane</keyword>
<evidence type="ECO:0000259" key="8">
    <source>
        <dbReference type="PROSITE" id="PS51202"/>
    </source>
</evidence>
<dbReference type="InterPro" id="IPR004680">
    <property type="entry name" value="Cit_transptr-like_dom"/>
</dbReference>
<dbReference type="PROSITE" id="PS51202">
    <property type="entry name" value="RCK_C"/>
    <property type="match status" value="2"/>
</dbReference>
<protein>
    <submittedName>
        <fullName evidence="9">Di/tricarboxylate transporter</fullName>
    </submittedName>
</protein>
<feature type="transmembrane region" description="Helical" evidence="7">
    <location>
        <begin position="12"/>
        <end position="30"/>
    </location>
</feature>
<dbReference type="InterPro" id="IPR036721">
    <property type="entry name" value="RCK_C_sf"/>
</dbReference>
<evidence type="ECO:0000256" key="7">
    <source>
        <dbReference type="SAM" id="Phobius"/>
    </source>
</evidence>
<feature type="domain" description="RCK C-terminal" evidence="8">
    <location>
        <begin position="225"/>
        <end position="313"/>
    </location>
</feature>
<evidence type="ECO:0000256" key="4">
    <source>
        <dbReference type="ARBA" id="ARBA00022737"/>
    </source>
</evidence>
<dbReference type="InterPro" id="IPR031312">
    <property type="entry name" value="Na/sul_symport_CS"/>
</dbReference>
<evidence type="ECO:0000256" key="6">
    <source>
        <dbReference type="ARBA" id="ARBA00023136"/>
    </source>
</evidence>
<keyword evidence="6 7" id="KW-0472">Membrane</keyword>
<dbReference type="InterPro" id="IPR006037">
    <property type="entry name" value="RCK_C"/>
</dbReference>
<dbReference type="Proteomes" id="UP000295733">
    <property type="component" value="Unassembled WGS sequence"/>
</dbReference>
<dbReference type="AlphaFoldDB" id="A0A4R2NET9"/>
<feature type="transmembrane region" description="Helical" evidence="7">
    <location>
        <begin position="476"/>
        <end position="493"/>
    </location>
</feature>
<evidence type="ECO:0000256" key="1">
    <source>
        <dbReference type="ARBA" id="ARBA00004141"/>
    </source>
</evidence>
<dbReference type="PROSITE" id="PS01271">
    <property type="entry name" value="NA_SULFATE"/>
    <property type="match status" value="1"/>
</dbReference>
<keyword evidence="10" id="KW-1185">Reference proteome</keyword>
<comment type="subcellular location">
    <subcellularLocation>
        <location evidence="1">Membrane</location>
        <topology evidence="1">Multi-pass membrane protein</topology>
    </subcellularLocation>
</comment>
<dbReference type="Gene3D" id="3.30.70.1450">
    <property type="entry name" value="Regulator of K+ conductance, C-terminal domain"/>
    <property type="match status" value="2"/>
</dbReference>
<keyword evidence="2" id="KW-0813">Transport</keyword>
<dbReference type="GO" id="GO:0006813">
    <property type="term" value="P:potassium ion transport"/>
    <property type="evidence" value="ECO:0007669"/>
    <property type="project" value="InterPro"/>
</dbReference>
<feature type="transmembrane region" description="Helical" evidence="7">
    <location>
        <begin position="143"/>
        <end position="161"/>
    </location>
</feature>
<feature type="transmembrane region" description="Helical" evidence="7">
    <location>
        <begin position="65"/>
        <end position="83"/>
    </location>
</feature>
<dbReference type="RefSeq" id="WP_200276902.1">
    <property type="nucleotide sequence ID" value="NZ_NRRP01000070.1"/>
</dbReference>
<dbReference type="Pfam" id="PF02080">
    <property type="entry name" value="TrkA_C"/>
    <property type="match status" value="1"/>
</dbReference>
<comment type="caution">
    <text evidence="9">The sequence shown here is derived from an EMBL/GenBank/DDBJ whole genome shotgun (WGS) entry which is preliminary data.</text>
</comment>
<evidence type="ECO:0000256" key="5">
    <source>
        <dbReference type="ARBA" id="ARBA00022989"/>
    </source>
</evidence>
<dbReference type="SUPFAM" id="SSF116726">
    <property type="entry name" value="TrkA C-terminal domain-like"/>
    <property type="match status" value="2"/>
</dbReference>
<keyword evidence="5 7" id="KW-1133">Transmembrane helix</keyword>
<dbReference type="InterPro" id="IPR051679">
    <property type="entry name" value="DASS-Related_Transporters"/>
</dbReference>
<dbReference type="GO" id="GO:0005886">
    <property type="term" value="C:plasma membrane"/>
    <property type="evidence" value="ECO:0007669"/>
    <property type="project" value="TreeGrafter"/>
</dbReference>
<dbReference type="PANTHER" id="PTHR43652">
    <property type="entry name" value="BASIC AMINO ACID ANTIPORTER YFCC-RELATED"/>
    <property type="match status" value="1"/>
</dbReference>
<feature type="transmembrane region" description="Helical" evidence="7">
    <location>
        <begin position="36"/>
        <end position="58"/>
    </location>
</feature>
<evidence type="ECO:0000256" key="2">
    <source>
        <dbReference type="ARBA" id="ARBA00022448"/>
    </source>
</evidence>
<feature type="transmembrane region" description="Helical" evidence="7">
    <location>
        <begin position="426"/>
        <end position="443"/>
    </location>
</feature>
<feature type="transmembrane region" description="Helical" evidence="7">
    <location>
        <begin position="103"/>
        <end position="131"/>
    </location>
</feature>
<feature type="transmembrane region" description="Helical" evidence="7">
    <location>
        <begin position="594"/>
        <end position="614"/>
    </location>
</feature>
<dbReference type="GO" id="GO:0008324">
    <property type="term" value="F:monoatomic cation transmembrane transporter activity"/>
    <property type="evidence" value="ECO:0007669"/>
    <property type="project" value="InterPro"/>
</dbReference>
<proteinExistence type="predicted"/>
<evidence type="ECO:0000256" key="3">
    <source>
        <dbReference type="ARBA" id="ARBA00022692"/>
    </source>
</evidence>
<feature type="transmembrane region" description="Helical" evidence="7">
    <location>
        <begin position="181"/>
        <end position="202"/>
    </location>
</feature>
<evidence type="ECO:0000313" key="10">
    <source>
        <dbReference type="Proteomes" id="UP000295733"/>
    </source>
</evidence>
<feature type="transmembrane region" description="Helical" evidence="7">
    <location>
        <begin position="554"/>
        <end position="574"/>
    </location>
</feature>
<sequence length="616" mass="64831">MLPDRVLSLPTDLVLVVAILIAAVTMFAINRPRMDVVAVMVMVALPFTGVISVSEALAGFSDNNVILIAGLFVVGEALVQTGVSQRIGDWIAARAGRSEARLIFFLMVGAAALSSIMSSTGVVAIFIPMVLRIARSSRVAPGRLMMPLSMAALISGMLTLIGTPPNLIVHGELLRRGEEGFGFFDFTPFGLPILGLAILYMIALRRFIGGATVTSPDPTRRSLGDWVADFDLARRIARLRVPAGAQAARRPLSALNLGGPDRPVVLAIERIGGRAGDIIRPRPDIVIRSGDILVIDAADQGDTLDESCNRWGLVQLPLSGDWFTERARDMGLAQAMVPPASSLVDRSVAEVQFPAHHDLAVIGLRHGARAVSGALRDETLRPGDTLLLMGAWQDIRRVQDRRGEVVMLDLPGEADNVAPSARRAPLALLVVGLMVLGMVLGVAPNVHLVLLACLALGLFGCVTMTGAYGAMHMKSLVLIVGMLPFALALERTGGVDMAAAGLIALAGEASPRVLLAAIFLTTSLFSLFISNTATAVLMAPVAMAVADSLGISPYPFAMTVALAASAAFMTPVSSPVNTLVLGPGGYKFLDFVKIGVPFSAITLAVVIAMVPVILPF</sequence>
<keyword evidence="4" id="KW-0677">Repeat</keyword>
<evidence type="ECO:0000313" key="9">
    <source>
        <dbReference type="EMBL" id="TCP19740.1"/>
    </source>
</evidence>
<feature type="transmembrane region" description="Helical" evidence="7">
    <location>
        <begin position="449"/>
        <end position="469"/>
    </location>
</feature>
<accession>A0A4R2NET9</accession>
<gene>
    <name evidence="9" type="ORF">EV656_1262</name>
</gene>
<feature type="domain" description="RCK C-terminal" evidence="8">
    <location>
        <begin position="320"/>
        <end position="404"/>
    </location>
</feature>
<name>A0A4R2NET9_RHOAD</name>
<reference evidence="9 10" key="1">
    <citation type="submission" date="2019-03" db="EMBL/GenBank/DDBJ databases">
        <title>Genomic Encyclopedia of Type Strains, Phase IV (KMG-IV): sequencing the most valuable type-strain genomes for metagenomic binning, comparative biology and taxonomic classification.</title>
        <authorList>
            <person name="Goeker M."/>
        </authorList>
    </citation>
    <scope>NUCLEOTIDE SEQUENCE [LARGE SCALE GENOMIC DNA]</scope>
    <source>
        <strain evidence="9 10">DSM 2781</strain>
    </source>
</reference>
<dbReference type="EMBL" id="SLXL01000026">
    <property type="protein sequence ID" value="TCP19740.1"/>
    <property type="molecule type" value="Genomic_DNA"/>
</dbReference>
<feature type="transmembrane region" description="Helical" evidence="7">
    <location>
        <begin position="513"/>
        <end position="542"/>
    </location>
</feature>